<name>A0ACD4NU56_9HYPH</name>
<protein>
    <submittedName>
        <fullName evidence="1">Inositol-1-monophosphatase</fullName>
    </submittedName>
</protein>
<dbReference type="EMBL" id="CP113520">
    <property type="protein sequence ID" value="WAJ30251.1"/>
    <property type="molecule type" value="Genomic_DNA"/>
</dbReference>
<accession>A0ACD4NU56</accession>
<sequence length="287" mass="30434">MSLSKDDLADVESLAVELAAAAGATITASLSRTLAVKYKASDDTDRPWRDPVSEVDGAVEVMIRARLADRFPSHDILGEEIAERPVLNGDVIWSIDPVDGTTNFISGFPLFSCSIGILDKGRPVAGALWCSTSHALRSGTYHTRLGRPVSFDGTDLDSAPNPAVRNRLVGVPKGGHAHGGVFDTRQTGSSAIECAFVAAGLMSAARFERPNVWDVAGGIALVLAAGGTVLVGDGEGRFRLFEGFMSGPGAARDPGEWRRPLIIGHEATVREIAEREEARAEERGETV</sequence>
<gene>
    <name evidence="1" type="ORF">OXU80_08620</name>
</gene>
<organism evidence="1 2">
    <name type="scientific">Antarcticirhabdus aurantiaca</name>
    <dbReference type="NCBI Taxonomy" id="2606717"/>
    <lineage>
        <taxon>Bacteria</taxon>
        <taxon>Pseudomonadati</taxon>
        <taxon>Pseudomonadota</taxon>
        <taxon>Alphaproteobacteria</taxon>
        <taxon>Hyphomicrobiales</taxon>
        <taxon>Aurantimonadaceae</taxon>
        <taxon>Antarcticirhabdus</taxon>
    </lineage>
</organism>
<keyword evidence="2" id="KW-1185">Reference proteome</keyword>
<dbReference type="Proteomes" id="UP001163223">
    <property type="component" value="Chromosome"/>
</dbReference>
<reference evidence="1" key="1">
    <citation type="submission" date="2022-11" db="EMBL/GenBank/DDBJ databases">
        <title>beta-Carotene-producing bacterium, Jeongeuplla avenae sp. nov., alleviates the salt stress of Arabidopsis seedlings.</title>
        <authorList>
            <person name="Jiang L."/>
            <person name="Lee J."/>
        </authorList>
    </citation>
    <scope>NUCLEOTIDE SEQUENCE</scope>
    <source>
        <strain evidence="1">DY_R2A_6</strain>
    </source>
</reference>
<evidence type="ECO:0000313" key="2">
    <source>
        <dbReference type="Proteomes" id="UP001163223"/>
    </source>
</evidence>
<proteinExistence type="predicted"/>
<evidence type="ECO:0000313" key="1">
    <source>
        <dbReference type="EMBL" id="WAJ30251.1"/>
    </source>
</evidence>